<dbReference type="PRINTS" id="PR00411">
    <property type="entry name" value="PNDRDTASEI"/>
</dbReference>
<dbReference type="AlphaFoldDB" id="A0A1I6L0N2"/>
<sequence>MKYVIIGAGAAGISAAKTLLDFDEKNQIVLISEDEKAYSRCMLHFVIAGKRDIDTISFVDEKLFDSDRISWISGKKVTELIFVEREVVLEDKSHVSYDKLLIAAGANAVIPPIKGMEHSKNVFVLRNIGDANAIREVASFAKRAVIIGAGLVGLDAASALLSLGLEVTVVEMADRILSLQLDSYSASQYQRVMEDMGAVIYTGVSVVEVKQNRNGFVETVHLNNGAVLECDLVVTAAGVRPNTIFIPDNSLEMNRGIQVNDCMQTSIPDVFAAGDVTGITGIWPAATKQGKIAAYNMAGKDEHFDDYFSAKNAIHLFGIGTVAIGMPVAPDNSYVEAVWKNDAVYKKIIYKDGIVYGIILQNDVSRSGFWTRVIKEKWKINTSVKNIFDVTYADFFCINEEGEYTFRQQP</sequence>
<dbReference type="InterPro" id="IPR050260">
    <property type="entry name" value="FAD-bd_OxRdtase"/>
</dbReference>
<organism evidence="5 6">
    <name type="scientific">Anaeromicropila populeti</name>
    <dbReference type="NCBI Taxonomy" id="37658"/>
    <lineage>
        <taxon>Bacteria</taxon>
        <taxon>Bacillati</taxon>
        <taxon>Bacillota</taxon>
        <taxon>Clostridia</taxon>
        <taxon>Lachnospirales</taxon>
        <taxon>Lachnospiraceae</taxon>
        <taxon>Anaeromicropila</taxon>
    </lineage>
</organism>
<dbReference type="InterPro" id="IPR023753">
    <property type="entry name" value="FAD/NAD-binding_dom"/>
</dbReference>
<proteinExistence type="predicted"/>
<protein>
    <submittedName>
        <fullName evidence="5">Pyridine nucleotide-disulphide oxidoreductase</fullName>
    </submittedName>
</protein>
<comment type="cofactor">
    <cofactor evidence="1">
        <name>FAD</name>
        <dbReference type="ChEBI" id="CHEBI:57692"/>
    </cofactor>
</comment>
<keyword evidence="3" id="KW-0274">FAD</keyword>
<dbReference type="Gene3D" id="3.50.50.60">
    <property type="entry name" value="FAD/NAD(P)-binding domain"/>
    <property type="match status" value="2"/>
</dbReference>
<dbReference type="InterPro" id="IPR036188">
    <property type="entry name" value="FAD/NAD-bd_sf"/>
</dbReference>
<keyword evidence="6" id="KW-1185">Reference proteome</keyword>
<evidence type="ECO:0000256" key="3">
    <source>
        <dbReference type="ARBA" id="ARBA00022827"/>
    </source>
</evidence>
<reference evidence="5 6" key="1">
    <citation type="submission" date="2016-10" db="EMBL/GenBank/DDBJ databases">
        <authorList>
            <person name="de Groot N.N."/>
        </authorList>
    </citation>
    <scope>NUCLEOTIDE SEQUENCE [LARGE SCALE GENOMIC DNA]</scope>
    <source>
        <strain evidence="5 6">743A</strain>
    </source>
</reference>
<evidence type="ECO:0000256" key="2">
    <source>
        <dbReference type="ARBA" id="ARBA00022630"/>
    </source>
</evidence>
<dbReference type="RefSeq" id="WP_092562247.1">
    <property type="nucleotide sequence ID" value="NZ_FOYZ01000012.1"/>
</dbReference>
<keyword evidence="2" id="KW-0285">Flavoprotein</keyword>
<evidence type="ECO:0000313" key="5">
    <source>
        <dbReference type="EMBL" id="SFR96760.1"/>
    </source>
</evidence>
<evidence type="ECO:0000313" key="6">
    <source>
        <dbReference type="Proteomes" id="UP000199659"/>
    </source>
</evidence>
<dbReference type="InterPro" id="IPR016156">
    <property type="entry name" value="FAD/NAD-linked_Rdtase_dimer_sf"/>
</dbReference>
<dbReference type="SUPFAM" id="SSF51905">
    <property type="entry name" value="FAD/NAD(P)-binding domain"/>
    <property type="match status" value="1"/>
</dbReference>
<accession>A0A1I6L0N2</accession>
<evidence type="ECO:0000259" key="4">
    <source>
        <dbReference type="Pfam" id="PF07992"/>
    </source>
</evidence>
<dbReference type="PANTHER" id="PTHR43429:SF3">
    <property type="entry name" value="NITRITE REDUCTASE [NAD(P)H]"/>
    <property type="match status" value="1"/>
</dbReference>
<dbReference type="PRINTS" id="PR00368">
    <property type="entry name" value="FADPNR"/>
</dbReference>
<feature type="domain" description="FAD/NAD(P)-binding" evidence="4">
    <location>
        <begin position="1"/>
        <end position="290"/>
    </location>
</feature>
<dbReference type="GO" id="GO:0016491">
    <property type="term" value="F:oxidoreductase activity"/>
    <property type="evidence" value="ECO:0007669"/>
    <property type="project" value="InterPro"/>
</dbReference>
<dbReference type="PANTHER" id="PTHR43429">
    <property type="entry name" value="PYRIDINE NUCLEOTIDE-DISULFIDE OXIDOREDUCTASE DOMAIN-CONTAINING"/>
    <property type="match status" value="1"/>
</dbReference>
<dbReference type="Pfam" id="PF07992">
    <property type="entry name" value="Pyr_redox_2"/>
    <property type="match status" value="1"/>
</dbReference>
<dbReference type="Gene3D" id="3.30.390.30">
    <property type="match status" value="1"/>
</dbReference>
<dbReference type="STRING" id="37658.SAMN05661086_02931"/>
<evidence type="ECO:0000256" key="1">
    <source>
        <dbReference type="ARBA" id="ARBA00001974"/>
    </source>
</evidence>
<gene>
    <name evidence="5" type="ORF">SAMN05661086_02931</name>
</gene>
<dbReference type="EMBL" id="FOYZ01000012">
    <property type="protein sequence ID" value="SFR96760.1"/>
    <property type="molecule type" value="Genomic_DNA"/>
</dbReference>
<dbReference type="OrthoDB" id="9802028at2"/>
<dbReference type="Proteomes" id="UP000199659">
    <property type="component" value="Unassembled WGS sequence"/>
</dbReference>
<name>A0A1I6L0N2_9FIRM</name>